<dbReference type="Gene3D" id="3.40.50.1820">
    <property type="entry name" value="alpha/beta hydrolase"/>
    <property type="match status" value="1"/>
</dbReference>
<evidence type="ECO:0000313" key="2">
    <source>
        <dbReference type="EMBL" id="OIN57837.1"/>
    </source>
</evidence>
<comment type="caution">
    <text evidence="2">The sequence shown here is derived from an EMBL/GenBank/DDBJ whole genome shotgun (WGS) entry which is preliminary data.</text>
</comment>
<protein>
    <recommendedName>
        <fullName evidence="1">AB hydrolase-1 domain-containing protein</fullName>
    </recommendedName>
</protein>
<keyword evidence="3" id="KW-1185">Reference proteome</keyword>
<dbReference type="InterPro" id="IPR029058">
    <property type="entry name" value="AB_hydrolase_fold"/>
</dbReference>
<dbReference type="EMBL" id="MORL01000009">
    <property type="protein sequence ID" value="OIN57837.1"/>
    <property type="molecule type" value="Genomic_DNA"/>
</dbReference>
<sequence>MVRIVFIPGYTEDPAIFDTLAPLLPAHQALRISNQEELSTGFTTKAPDVVRYAAYLAQKYAIRERDIVIGHSMGGWIGMHLKQQTGCKAILVGSFTDPKKVRMPYQQPFLLKILTYLGIIQGRRLNKTFKKLYPHDESRALYTYLLDRLPTFSRRYVWQQLKLIFSPVPALTVSPDIRIHARRDTVVKYPDEAYVQVAGDHFSVVFHAAEVAAPIQAFMQAVMPA</sequence>
<reference evidence="2 3" key="1">
    <citation type="submission" date="2016-10" db="EMBL/GenBank/DDBJ databases">
        <title>Arsenicibacter rosenii gen. nov., sp. nov., an efficient arsenic-methylating bacterium isolated from an arsenic-contaminated paddy soil.</title>
        <authorList>
            <person name="Huang K."/>
        </authorList>
    </citation>
    <scope>NUCLEOTIDE SEQUENCE [LARGE SCALE GENOMIC DNA]</scope>
    <source>
        <strain evidence="2 3">SM-1</strain>
    </source>
</reference>
<name>A0A1S2VGE5_9BACT</name>
<dbReference type="Pfam" id="PF12697">
    <property type="entry name" value="Abhydrolase_6"/>
    <property type="match status" value="1"/>
</dbReference>
<gene>
    <name evidence="2" type="ORF">BLX24_17210</name>
</gene>
<evidence type="ECO:0000313" key="3">
    <source>
        <dbReference type="Proteomes" id="UP000181790"/>
    </source>
</evidence>
<organism evidence="2 3">
    <name type="scientific">Arsenicibacter rosenii</name>
    <dbReference type="NCBI Taxonomy" id="1750698"/>
    <lineage>
        <taxon>Bacteria</taxon>
        <taxon>Pseudomonadati</taxon>
        <taxon>Bacteroidota</taxon>
        <taxon>Cytophagia</taxon>
        <taxon>Cytophagales</taxon>
        <taxon>Spirosomataceae</taxon>
        <taxon>Arsenicibacter</taxon>
    </lineage>
</organism>
<proteinExistence type="predicted"/>
<feature type="domain" description="AB hydrolase-1" evidence="1">
    <location>
        <begin position="4"/>
        <end position="212"/>
    </location>
</feature>
<dbReference type="RefSeq" id="WP_071504425.1">
    <property type="nucleotide sequence ID" value="NZ_MORL01000009.1"/>
</dbReference>
<dbReference type="AlphaFoldDB" id="A0A1S2VGE5"/>
<accession>A0A1S2VGE5</accession>
<dbReference type="SUPFAM" id="SSF53474">
    <property type="entry name" value="alpha/beta-Hydrolases"/>
    <property type="match status" value="1"/>
</dbReference>
<dbReference type="Proteomes" id="UP000181790">
    <property type="component" value="Unassembled WGS sequence"/>
</dbReference>
<evidence type="ECO:0000259" key="1">
    <source>
        <dbReference type="Pfam" id="PF12697"/>
    </source>
</evidence>
<dbReference type="InterPro" id="IPR000073">
    <property type="entry name" value="AB_hydrolase_1"/>
</dbReference>